<protein>
    <submittedName>
        <fullName evidence="6">LacI family DNA-binding transcriptional regulator</fullName>
    </submittedName>
</protein>
<dbReference type="InterPro" id="IPR000843">
    <property type="entry name" value="HTH_LacI"/>
</dbReference>
<dbReference type="PROSITE" id="PS50932">
    <property type="entry name" value="HTH_LACI_2"/>
    <property type="match status" value="1"/>
</dbReference>
<keyword evidence="4" id="KW-0804">Transcription</keyword>
<evidence type="ECO:0000256" key="3">
    <source>
        <dbReference type="ARBA" id="ARBA00023125"/>
    </source>
</evidence>
<dbReference type="SUPFAM" id="SSF53822">
    <property type="entry name" value="Periplasmic binding protein-like I"/>
    <property type="match status" value="1"/>
</dbReference>
<gene>
    <name evidence="6" type="ORF">ACFQ3W_15755</name>
</gene>
<dbReference type="RefSeq" id="WP_379320193.1">
    <property type="nucleotide sequence ID" value="NZ_JBHTLM010000011.1"/>
</dbReference>
<dbReference type="Proteomes" id="UP001597262">
    <property type="component" value="Unassembled WGS sequence"/>
</dbReference>
<dbReference type="PANTHER" id="PTHR30146">
    <property type="entry name" value="LACI-RELATED TRANSCRIPTIONAL REPRESSOR"/>
    <property type="match status" value="1"/>
</dbReference>
<dbReference type="CDD" id="cd01392">
    <property type="entry name" value="HTH_LacI"/>
    <property type="match status" value="1"/>
</dbReference>
<dbReference type="Gene3D" id="1.10.260.40">
    <property type="entry name" value="lambda repressor-like DNA-binding domains"/>
    <property type="match status" value="1"/>
</dbReference>
<name>A0ABW3S0S3_9BACL</name>
<evidence type="ECO:0000259" key="5">
    <source>
        <dbReference type="PROSITE" id="PS50932"/>
    </source>
</evidence>
<evidence type="ECO:0000256" key="4">
    <source>
        <dbReference type="ARBA" id="ARBA00023163"/>
    </source>
</evidence>
<dbReference type="EMBL" id="JBHTLM010000011">
    <property type="protein sequence ID" value="MFD1177746.1"/>
    <property type="molecule type" value="Genomic_DNA"/>
</dbReference>
<accession>A0ABW3S0S3</accession>
<dbReference type="SUPFAM" id="SSF47413">
    <property type="entry name" value="lambda repressor-like DNA-binding domains"/>
    <property type="match status" value="1"/>
</dbReference>
<evidence type="ECO:0000256" key="1">
    <source>
        <dbReference type="ARBA" id="ARBA00022491"/>
    </source>
</evidence>
<feature type="domain" description="HTH lacI-type" evidence="5">
    <location>
        <begin position="4"/>
        <end position="47"/>
    </location>
</feature>
<dbReference type="Pfam" id="PF13377">
    <property type="entry name" value="Peripla_BP_3"/>
    <property type="match status" value="1"/>
</dbReference>
<dbReference type="Pfam" id="PF00356">
    <property type="entry name" value="LacI"/>
    <property type="match status" value="1"/>
</dbReference>
<proteinExistence type="predicted"/>
<keyword evidence="2" id="KW-0805">Transcription regulation</keyword>
<dbReference type="PANTHER" id="PTHR30146:SF148">
    <property type="entry name" value="HTH-TYPE TRANSCRIPTIONAL REPRESSOR PURR-RELATED"/>
    <property type="match status" value="1"/>
</dbReference>
<sequence length="360" mass="39640">MKKVTMQQIAEHLGVSKFVVSKALSGKGGVNEATKERVIQAASKLGYFNQKSGYVKNTIQPGPMATNAQGKSVVVLMPNIRYQNKESLYWGRLLEGISRELEKQGLGMIIVTEPNSDNYFNILKPEAILGMIGVGQIATSPLLEVHRIGLPIVLVDHEDPLIPCDTVFANNLDGMARITNYLIGLGHRNLHFLGDLSFSRSFRDRWTGFRSMLEENGLTPQPSDDPMLWLDGIDTGSYSEKLLNWMQLRKKTKTMPSALVCANDEIAMSVCDLLNELGFSVPTEVSVSGFDNIDVASQKAPSITTVNVPKEDLGQRAVKRLLDRIADPGSPKEKIMLSVDIVYRNSTSGNVEKQASKNMG</sequence>
<dbReference type="GO" id="GO:0003677">
    <property type="term" value="F:DNA binding"/>
    <property type="evidence" value="ECO:0007669"/>
    <property type="project" value="UniProtKB-KW"/>
</dbReference>
<reference evidence="7" key="1">
    <citation type="journal article" date="2019" name="Int. J. Syst. Evol. Microbiol.">
        <title>The Global Catalogue of Microorganisms (GCM) 10K type strain sequencing project: providing services to taxonomists for standard genome sequencing and annotation.</title>
        <authorList>
            <consortium name="The Broad Institute Genomics Platform"/>
            <consortium name="The Broad Institute Genome Sequencing Center for Infectious Disease"/>
            <person name="Wu L."/>
            <person name="Ma J."/>
        </authorList>
    </citation>
    <scope>NUCLEOTIDE SEQUENCE [LARGE SCALE GENOMIC DNA]</scope>
    <source>
        <strain evidence="7">CCUG 59189</strain>
    </source>
</reference>
<dbReference type="InterPro" id="IPR028082">
    <property type="entry name" value="Peripla_BP_I"/>
</dbReference>
<evidence type="ECO:0000313" key="7">
    <source>
        <dbReference type="Proteomes" id="UP001597262"/>
    </source>
</evidence>
<dbReference type="SMART" id="SM00354">
    <property type="entry name" value="HTH_LACI"/>
    <property type="match status" value="1"/>
</dbReference>
<dbReference type="Gene3D" id="3.40.50.2300">
    <property type="match status" value="2"/>
</dbReference>
<dbReference type="InterPro" id="IPR046335">
    <property type="entry name" value="LacI/GalR-like_sensor"/>
</dbReference>
<dbReference type="InterPro" id="IPR010982">
    <property type="entry name" value="Lambda_DNA-bd_dom_sf"/>
</dbReference>
<evidence type="ECO:0000256" key="2">
    <source>
        <dbReference type="ARBA" id="ARBA00023015"/>
    </source>
</evidence>
<keyword evidence="7" id="KW-1185">Reference proteome</keyword>
<dbReference type="CDD" id="cd19974">
    <property type="entry name" value="PBP1_LacI-like"/>
    <property type="match status" value="1"/>
</dbReference>
<comment type="caution">
    <text evidence="6">The sequence shown here is derived from an EMBL/GenBank/DDBJ whole genome shotgun (WGS) entry which is preliminary data.</text>
</comment>
<evidence type="ECO:0000313" key="6">
    <source>
        <dbReference type="EMBL" id="MFD1177746.1"/>
    </source>
</evidence>
<keyword evidence="3 6" id="KW-0238">DNA-binding</keyword>
<organism evidence="6 7">
    <name type="scientific">Paenibacillus puldeungensis</name>
    <dbReference type="NCBI Taxonomy" id="696536"/>
    <lineage>
        <taxon>Bacteria</taxon>
        <taxon>Bacillati</taxon>
        <taxon>Bacillota</taxon>
        <taxon>Bacilli</taxon>
        <taxon>Bacillales</taxon>
        <taxon>Paenibacillaceae</taxon>
        <taxon>Paenibacillus</taxon>
    </lineage>
</organism>
<keyword evidence="1" id="KW-0678">Repressor</keyword>